<dbReference type="Proteomes" id="UP000268372">
    <property type="component" value="Unassembled WGS sequence"/>
</dbReference>
<comment type="caution">
    <text evidence="1">The sequence shown here is derived from an EMBL/GenBank/DDBJ whole genome shotgun (WGS) entry which is preliminary data.</text>
</comment>
<protein>
    <submittedName>
        <fullName evidence="1">Uncharacterized protein</fullName>
    </submittedName>
</protein>
<name>A0A3P1B3F8_9FLAO</name>
<dbReference type="RefSeq" id="WP_124899039.1">
    <property type="nucleotide sequence ID" value="NZ_RQTJ01000010.1"/>
</dbReference>
<sequence>MNEKIIIGEIIDVVDLRYSQFLIIKYGEKENVVVEQLSLTTAIFGILKIALRHEESKSKLKNKIGDKIEINSSLLKLIITQDNFEDYIVDQEKEFNEYILDYDRQYEEYEQKMIDKFVNKYF</sequence>
<reference evidence="1 2" key="1">
    <citation type="submission" date="2018-11" db="EMBL/GenBank/DDBJ databases">
        <title>Flavobacterium sp. nov., YIM 102796 draft genome.</title>
        <authorList>
            <person name="Li G."/>
            <person name="Jiang Y."/>
        </authorList>
    </citation>
    <scope>NUCLEOTIDE SEQUENCE [LARGE SCALE GENOMIC DNA]</scope>
    <source>
        <strain evidence="1 2">YIM 102796</strain>
    </source>
</reference>
<accession>A0A3P1B3F8</accession>
<evidence type="ECO:0000313" key="2">
    <source>
        <dbReference type="Proteomes" id="UP000268372"/>
    </source>
</evidence>
<gene>
    <name evidence="1" type="ORF">EG242_06220</name>
</gene>
<dbReference type="AlphaFoldDB" id="A0A3P1B3F8"/>
<keyword evidence="2" id="KW-1185">Reference proteome</keyword>
<dbReference type="EMBL" id="RQTJ01000010">
    <property type="protein sequence ID" value="RRA95212.1"/>
    <property type="molecule type" value="Genomic_DNA"/>
</dbReference>
<evidence type="ECO:0000313" key="1">
    <source>
        <dbReference type="EMBL" id="RRA95212.1"/>
    </source>
</evidence>
<proteinExistence type="predicted"/>
<organism evidence="1 2">
    <name type="scientific">Paenimyroides viscosum</name>
    <dbReference type="NCBI Taxonomy" id="2488729"/>
    <lineage>
        <taxon>Bacteria</taxon>
        <taxon>Pseudomonadati</taxon>
        <taxon>Bacteroidota</taxon>
        <taxon>Flavobacteriia</taxon>
        <taxon>Flavobacteriales</taxon>
        <taxon>Flavobacteriaceae</taxon>
        <taxon>Paenimyroides</taxon>
    </lineage>
</organism>